<keyword evidence="3" id="KW-1185">Reference proteome</keyword>
<evidence type="ECO:0000313" key="2">
    <source>
        <dbReference type="EMBL" id="TKK66977.1"/>
    </source>
</evidence>
<dbReference type="InterPro" id="IPR038694">
    <property type="entry name" value="DUF427_sf"/>
</dbReference>
<dbReference type="PANTHER" id="PTHR34310">
    <property type="entry name" value="DUF427 DOMAIN PROTEIN (AFU_ORTHOLOGUE AFUA_3G02220)"/>
    <property type="match status" value="1"/>
</dbReference>
<dbReference type="Proteomes" id="UP000305848">
    <property type="component" value="Unassembled WGS sequence"/>
</dbReference>
<evidence type="ECO:0000313" key="3">
    <source>
        <dbReference type="Proteomes" id="UP000305848"/>
    </source>
</evidence>
<comment type="caution">
    <text evidence="2">The sequence shown here is derived from an EMBL/GenBank/DDBJ whole genome shotgun (WGS) entry which is preliminary data.</text>
</comment>
<organism evidence="2 3">
    <name type="scientific">Ilyomonas limi</name>
    <dbReference type="NCBI Taxonomy" id="2575867"/>
    <lineage>
        <taxon>Bacteria</taxon>
        <taxon>Pseudomonadati</taxon>
        <taxon>Bacteroidota</taxon>
        <taxon>Chitinophagia</taxon>
        <taxon>Chitinophagales</taxon>
        <taxon>Chitinophagaceae</taxon>
        <taxon>Ilyomonas</taxon>
    </lineage>
</organism>
<dbReference type="AlphaFoldDB" id="A0A4U3L0L0"/>
<proteinExistence type="predicted"/>
<dbReference type="Gene3D" id="2.170.150.40">
    <property type="entry name" value="Domain of unknown function (DUF427)"/>
    <property type="match status" value="1"/>
</dbReference>
<feature type="domain" description="DUF427" evidence="1">
    <location>
        <begin position="1"/>
        <end position="87"/>
    </location>
</feature>
<sequence length="101" mass="11664">MKAIWNNQVIAESNDTIVVENNHYFPPDAVNKEYLQLSDTHTTCLLKGLASYYTLQVNDTINKNAAWHYPKPKEVAKEIKNRIGCWKGVKVELQENYLQIV</sequence>
<dbReference type="InterPro" id="IPR007361">
    <property type="entry name" value="DUF427"/>
</dbReference>
<protein>
    <submittedName>
        <fullName evidence="2">DUF427 domain-containing protein</fullName>
    </submittedName>
</protein>
<name>A0A4U3L0L0_9BACT</name>
<evidence type="ECO:0000259" key="1">
    <source>
        <dbReference type="Pfam" id="PF04248"/>
    </source>
</evidence>
<dbReference type="EMBL" id="SZQL01000013">
    <property type="protein sequence ID" value="TKK66977.1"/>
    <property type="molecule type" value="Genomic_DNA"/>
</dbReference>
<accession>A0A4U3L0L0</accession>
<dbReference type="PANTHER" id="PTHR34310:SF5">
    <property type="entry name" value="DUF427 DOMAIN PROTEIN (AFU_ORTHOLOGUE AFUA_3G02220)"/>
    <property type="match status" value="1"/>
</dbReference>
<dbReference type="RefSeq" id="WP_137262794.1">
    <property type="nucleotide sequence ID" value="NZ_SZQL01000013.1"/>
</dbReference>
<reference evidence="2 3" key="1">
    <citation type="submission" date="2019-05" db="EMBL/GenBank/DDBJ databases">
        <title>Panacibacter sp. strain 17mud1-8 Genome sequencing and assembly.</title>
        <authorList>
            <person name="Chhetri G."/>
        </authorList>
    </citation>
    <scope>NUCLEOTIDE SEQUENCE [LARGE SCALE GENOMIC DNA]</scope>
    <source>
        <strain evidence="2 3">17mud1-8</strain>
    </source>
</reference>
<dbReference type="OrthoDB" id="119916at2"/>
<gene>
    <name evidence="2" type="ORF">FC093_15880</name>
</gene>
<dbReference type="Pfam" id="PF04248">
    <property type="entry name" value="NTP_transf_9"/>
    <property type="match status" value="1"/>
</dbReference>